<reference evidence="3 4" key="1">
    <citation type="submission" date="2024-11" db="EMBL/GenBank/DDBJ databases">
        <title>The Natural Products Discovery Center: Release of the First 8490 Sequenced Strains for Exploring Actinobacteria Biosynthetic Diversity.</title>
        <authorList>
            <person name="Kalkreuter E."/>
            <person name="Kautsar S.A."/>
            <person name="Yang D."/>
            <person name="Bader C.D."/>
            <person name="Teijaro C.N."/>
            <person name="Fluegel L."/>
            <person name="Davis C.M."/>
            <person name="Simpson J.R."/>
            <person name="Lauterbach L."/>
            <person name="Steele A.D."/>
            <person name="Gui C."/>
            <person name="Meng S."/>
            <person name="Li G."/>
            <person name="Viehrig K."/>
            <person name="Ye F."/>
            <person name="Su P."/>
            <person name="Kiefer A.F."/>
            <person name="Nichols A."/>
            <person name="Cepeda A.J."/>
            <person name="Yan W."/>
            <person name="Fan B."/>
            <person name="Jiang Y."/>
            <person name="Adhikari A."/>
            <person name="Zheng C.-J."/>
            <person name="Schuster L."/>
            <person name="Cowan T.M."/>
            <person name="Smanski M.J."/>
            <person name="Chevrette M.G."/>
            <person name="De Carvalho L.P.S."/>
            <person name="Shen B."/>
        </authorList>
    </citation>
    <scope>NUCLEOTIDE SEQUENCE [LARGE SCALE GENOMIC DNA]</scope>
    <source>
        <strain evidence="3 4">NPDC020863</strain>
    </source>
</reference>
<organism evidence="3 4">
    <name type="scientific">Streptomyces milbemycinicus</name>
    <dbReference type="NCBI Taxonomy" id="476552"/>
    <lineage>
        <taxon>Bacteria</taxon>
        <taxon>Bacillati</taxon>
        <taxon>Actinomycetota</taxon>
        <taxon>Actinomycetes</taxon>
        <taxon>Kitasatosporales</taxon>
        <taxon>Streptomycetaceae</taxon>
        <taxon>Streptomyces</taxon>
    </lineage>
</organism>
<evidence type="ECO:0000313" key="3">
    <source>
        <dbReference type="EMBL" id="MFK4273626.1"/>
    </source>
</evidence>
<name>A0ABW8MAV6_9ACTN</name>
<evidence type="ECO:0000256" key="1">
    <source>
        <dbReference type="SAM" id="MobiDB-lite"/>
    </source>
</evidence>
<dbReference type="RefSeq" id="WP_404749448.1">
    <property type="nucleotide sequence ID" value="NZ_JBJDQH010000249.1"/>
</dbReference>
<keyword evidence="3" id="KW-0378">Hydrolase</keyword>
<dbReference type="InterPro" id="IPR044925">
    <property type="entry name" value="His-Me_finger_sf"/>
</dbReference>
<feature type="region of interest" description="Disordered" evidence="1">
    <location>
        <begin position="65"/>
        <end position="158"/>
    </location>
</feature>
<dbReference type="Proteomes" id="UP001620295">
    <property type="component" value="Unassembled WGS sequence"/>
</dbReference>
<feature type="region of interest" description="Disordered" evidence="1">
    <location>
        <begin position="1"/>
        <end position="41"/>
    </location>
</feature>
<keyword evidence="4" id="KW-1185">Reference proteome</keyword>
<comment type="caution">
    <text evidence="3">The sequence shown here is derived from an EMBL/GenBank/DDBJ whole genome shotgun (WGS) entry which is preliminary data.</text>
</comment>
<dbReference type="SUPFAM" id="SSF54060">
    <property type="entry name" value="His-Me finger endonucleases"/>
    <property type="match status" value="1"/>
</dbReference>
<keyword evidence="3" id="KW-0540">Nuclease</keyword>
<feature type="compositionally biased region" description="Low complexity" evidence="1">
    <location>
        <begin position="68"/>
        <end position="77"/>
    </location>
</feature>
<dbReference type="InterPro" id="IPR001604">
    <property type="entry name" value="Endo_G_ENPP1-like_dom"/>
</dbReference>
<accession>A0ABW8MAV6</accession>
<sequence>MWAACGGQYRPRRTDRVPGTPARPRSRRGAAPQMDISNQGKQLWQGLENFLLDHAEQFDRKLTVFTGPSSRTPTRPTAVSGYRCASGKSPRSCKTGSRLHRLRTRPEPRPHQRRRRPSHDGSRASERPSPTRRLPYLPGTGLRHRPPHWPGPGAATSR</sequence>
<dbReference type="GO" id="GO:0004519">
    <property type="term" value="F:endonuclease activity"/>
    <property type="evidence" value="ECO:0007669"/>
    <property type="project" value="UniProtKB-KW"/>
</dbReference>
<protein>
    <submittedName>
        <fullName evidence="3">DNA/RNA non-specific endonuclease</fullName>
    </submittedName>
</protein>
<evidence type="ECO:0000259" key="2">
    <source>
        <dbReference type="Pfam" id="PF01223"/>
    </source>
</evidence>
<keyword evidence="3" id="KW-0255">Endonuclease</keyword>
<proteinExistence type="predicted"/>
<dbReference type="Pfam" id="PF01223">
    <property type="entry name" value="Endonuclease_NS"/>
    <property type="match status" value="1"/>
</dbReference>
<feature type="domain" description="DNA/RNA non-specific endonuclease/pyrophosphatase/phosphodiesterase" evidence="2">
    <location>
        <begin position="29"/>
        <end position="74"/>
    </location>
</feature>
<dbReference type="EMBL" id="JBJDQH010000249">
    <property type="protein sequence ID" value="MFK4273626.1"/>
    <property type="molecule type" value="Genomic_DNA"/>
</dbReference>
<evidence type="ECO:0000313" key="4">
    <source>
        <dbReference type="Proteomes" id="UP001620295"/>
    </source>
</evidence>
<gene>
    <name evidence="3" type="ORF">ACI2L5_53640</name>
</gene>